<keyword evidence="2" id="KW-0812">Transmembrane</keyword>
<accession>A0ABV6QKY9</accession>
<feature type="region of interest" description="Disordered" evidence="1">
    <location>
        <begin position="117"/>
        <end position="174"/>
    </location>
</feature>
<reference evidence="3 4" key="1">
    <citation type="submission" date="2024-09" db="EMBL/GenBank/DDBJ databases">
        <authorList>
            <person name="Sun Q."/>
            <person name="Mori K."/>
        </authorList>
    </citation>
    <scope>NUCLEOTIDE SEQUENCE [LARGE SCALE GENOMIC DNA]</scope>
    <source>
        <strain evidence="3 4">CGMCC 1.15906</strain>
    </source>
</reference>
<evidence type="ECO:0000256" key="1">
    <source>
        <dbReference type="SAM" id="MobiDB-lite"/>
    </source>
</evidence>
<feature type="compositionally biased region" description="Low complexity" evidence="1">
    <location>
        <begin position="126"/>
        <end position="136"/>
    </location>
</feature>
<dbReference type="EMBL" id="JBHLTC010000018">
    <property type="protein sequence ID" value="MFC0625299.1"/>
    <property type="molecule type" value="Genomic_DNA"/>
</dbReference>
<feature type="transmembrane region" description="Helical" evidence="2">
    <location>
        <begin position="60"/>
        <end position="78"/>
    </location>
</feature>
<evidence type="ECO:0008006" key="5">
    <source>
        <dbReference type="Google" id="ProtNLM"/>
    </source>
</evidence>
<organism evidence="3 4">
    <name type="scientific">Kribbella deserti</name>
    <dbReference type="NCBI Taxonomy" id="1926257"/>
    <lineage>
        <taxon>Bacteria</taxon>
        <taxon>Bacillati</taxon>
        <taxon>Actinomycetota</taxon>
        <taxon>Actinomycetes</taxon>
        <taxon>Propionibacteriales</taxon>
        <taxon>Kribbellaceae</taxon>
        <taxon>Kribbella</taxon>
    </lineage>
</organism>
<evidence type="ECO:0000313" key="4">
    <source>
        <dbReference type="Proteomes" id="UP001589890"/>
    </source>
</evidence>
<protein>
    <recommendedName>
        <fullName evidence="5">Protease</fullName>
    </recommendedName>
</protein>
<evidence type="ECO:0000313" key="3">
    <source>
        <dbReference type="EMBL" id="MFC0625299.1"/>
    </source>
</evidence>
<feature type="transmembrane region" description="Helical" evidence="2">
    <location>
        <begin position="193"/>
        <end position="213"/>
    </location>
</feature>
<keyword evidence="2" id="KW-1133">Transmembrane helix</keyword>
<sequence length="221" mass="22150">MTKFLLSLHVVVAILAIGPVTVAASMFPAATRQVLAARAAGKTGDGEVASLRTLYRICQVYAGLGIAVPVFGFATAGSMGVFGDIWVQASIVLTAAAAGVLVVLVLPGQQSILASFTTSPADSPQATATAPETTAASPQMTPATSQTSAASPHATDASPQATEASPQAAADPADPKVGASQVAAYAPVTPGRLAMYTGIFNLLWVIVTVLMIVRPGSTTGA</sequence>
<dbReference type="RefSeq" id="WP_380047569.1">
    <property type="nucleotide sequence ID" value="NZ_JBHLTC010000018.1"/>
</dbReference>
<evidence type="ECO:0000256" key="2">
    <source>
        <dbReference type="SAM" id="Phobius"/>
    </source>
</evidence>
<feature type="compositionally biased region" description="Low complexity" evidence="1">
    <location>
        <begin position="157"/>
        <end position="172"/>
    </location>
</feature>
<comment type="caution">
    <text evidence="3">The sequence shown here is derived from an EMBL/GenBank/DDBJ whole genome shotgun (WGS) entry which is preliminary data.</text>
</comment>
<dbReference type="Proteomes" id="UP001589890">
    <property type="component" value="Unassembled WGS sequence"/>
</dbReference>
<gene>
    <name evidence="3" type="ORF">ACFFGN_14565</name>
</gene>
<name>A0ABV6QKY9_9ACTN</name>
<feature type="transmembrane region" description="Helical" evidence="2">
    <location>
        <begin position="85"/>
        <end position="106"/>
    </location>
</feature>
<keyword evidence="2" id="KW-0472">Membrane</keyword>
<feature type="compositionally biased region" description="Polar residues" evidence="1">
    <location>
        <begin position="137"/>
        <end position="150"/>
    </location>
</feature>
<proteinExistence type="predicted"/>
<keyword evidence="4" id="KW-1185">Reference proteome</keyword>